<gene>
    <name evidence="1" type="ORF">QEZ52_10690</name>
</gene>
<dbReference type="Pfam" id="PF07386">
    <property type="entry name" value="DUF1499"/>
    <property type="match status" value="1"/>
</dbReference>
<dbReference type="Proteomes" id="UP001623232">
    <property type="component" value="Chromosome"/>
</dbReference>
<name>A0ABZ2XN20_9RHOB</name>
<evidence type="ECO:0000313" key="1">
    <source>
        <dbReference type="EMBL" id="WZK87103.1"/>
    </source>
</evidence>
<dbReference type="InterPro" id="IPR010865">
    <property type="entry name" value="DUF1499"/>
</dbReference>
<protein>
    <submittedName>
        <fullName evidence="1">DUF1499 domain-containing protein</fullName>
    </submittedName>
</protein>
<proteinExistence type="predicted"/>
<dbReference type="RefSeq" id="WP_406644330.1">
    <property type="nucleotide sequence ID" value="NZ_CP123584.1"/>
</dbReference>
<reference evidence="1 2" key="1">
    <citation type="submission" date="2023-04" db="EMBL/GenBank/DDBJ databases">
        <title>Complete genome sequence of Alisedimentitalea scapharcae.</title>
        <authorList>
            <person name="Rong J.-C."/>
            <person name="Yi M.-L."/>
            <person name="Zhao Q."/>
        </authorList>
    </citation>
    <scope>NUCLEOTIDE SEQUENCE [LARGE SCALE GENOMIC DNA]</scope>
    <source>
        <strain evidence="1 2">KCTC 42119</strain>
    </source>
</reference>
<organism evidence="1 2">
    <name type="scientific">Aliisedimentitalea scapharcae</name>
    <dbReference type="NCBI Taxonomy" id="1524259"/>
    <lineage>
        <taxon>Bacteria</taxon>
        <taxon>Pseudomonadati</taxon>
        <taxon>Pseudomonadota</taxon>
        <taxon>Alphaproteobacteria</taxon>
        <taxon>Rhodobacterales</taxon>
        <taxon>Roseobacteraceae</taxon>
        <taxon>Aliisedimentitalea</taxon>
    </lineage>
</organism>
<evidence type="ECO:0000313" key="2">
    <source>
        <dbReference type="Proteomes" id="UP001623232"/>
    </source>
</evidence>
<accession>A0ABZ2XN20</accession>
<sequence>MGRVMTGLLILFAGVVIAFGYVRLAPSDPVFWHKLPEINADKDFKRGVIRVVETGPDGLARLSQIATESPRTKILAGSIGDGMITFVTRTRVVGFPDYTTVQQDGPHLKIYARSRFGRSDLGVNRNRVEAWIAALQS</sequence>
<keyword evidence="2" id="KW-1185">Reference proteome</keyword>
<dbReference type="EMBL" id="CP123584">
    <property type="protein sequence ID" value="WZK87103.1"/>
    <property type="molecule type" value="Genomic_DNA"/>
</dbReference>